<dbReference type="Gene3D" id="3.30.70.1140">
    <property type="entry name" value="Phospho-2-dehydro-3-deoxyheptonate aldolase, domain 1"/>
    <property type="match status" value="1"/>
</dbReference>
<protein>
    <submittedName>
        <fullName evidence="4">3-deoxy-7-phosphoheptulonate synthase</fullName>
        <ecNumber evidence="4">2.5.1.54</ecNumber>
    </submittedName>
</protein>
<dbReference type="SUPFAM" id="SSF51569">
    <property type="entry name" value="Aldolase"/>
    <property type="match status" value="1"/>
</dbReference>
<evidence type="ECO:0000313" key="4">
    <source>
        <dbReference type="EMBL" id="MBA0086381.1"/>
    </source>
</evidence>
<name>A0A7V8NRZ3_9BACT</name>
<dbReference type="GO" id="GO:0003849">
    <property type="term" value="F:3-deoxy-7-phosphoheptulonate synthase activity"/>
    <property type="evidence" value="ECO:0007669"/>
    <property type="project" value="UniProtKB-EC"/>
</dbReference>
<dbReference type="InterPro" id="IPR006268">
    <property type="entry name" value="DAHP_syn_2"/>
</dbReference>
<dbReference type="Gene3D" id="3.20.20.70">
    <property type="entry name" value="Aldolase class I"/>
    <property type="match status" value="1"/>
</dbReference>
<feature type="domain" description="DAHP synthetase I/KDSA" evidence="2">
    <location>
        <begin position="88"/>
        <end position="329"/>
    </location>
</feature>
<dbReference type="InterPro" id="IPR052899">
    <property type="entry name" value="Class-I_DAHP_synthase"/>
</dbReference>
<evidence type="ECO:0000313" key="5">
    <source>
        <dbReference type="Proteomes" id="UP000567293"/>
    </source>
</evidence>
<accession>A0A7V8NRZ3</accession>
<dbReference type="Proteomes" id="UP000567293">
    <property type="component" value="Unassembled WGS sequence"/>
</dbReference>
<dbReference type="EC" id="2.5.1.54" evidence="4"/>
<dbReference type="NCBIfam" id="NF009239">
    <property type="entry name" value="PRK12595.1"/>
    <property type="match status" value="1"/>
</dbReference>
<keyword evidence="1 4" id="KW-0808">Transferase</keyword>
<evidence type="ECO:0000256" key="1">
    <source>
        <dbReference type="ARBA" id="ARBA00022679"/>
    </source>
</evidence>
<dbReference type="PANTHER" id="PTHR43018:SF2">
    <property type="entry name" value="PHOSPHO-2-DEHYDRO-3-DEOXYHEPTONATE ALDOLASE"/>
    <property type="match status" value="1"/>
</dbReference>
<dbReference type="Pfam" id="PF00793">
    <property type="entry name" value="DAHP_synth_1"/>
    <property type="match status" value="1"/>
</dbReference>
<dbReference type="Pfam" id="PF18152">
    <property type="entry name" value="DAHP_snth_FXD"/>
    <property type="match status" value="1"/>
</dbReference>
<proteinExistence type="predicted"/>
<sequence length="349" mass="38047">MIISMKLRATREEIDEVCEQVKQFGYKVHSIEGEERVVIGVVGVGDVTACMESIEAMPQVDNVVRISAPYKFVSREFRKEKTRIKVNGTEIGGDEFVVMAGPCSVESEKQIMQAAEAVAKAGAKLLRGGAFKPRTSPYDFQGMEEEGLKLLEKAKRATGLAIITEVMSERGVDLVAQYADVMQVGARNMQNFMLLKALGKCGRPVLLKRGLSSTVKELLMSAEYVTAHGNPDVILCERGIRTFETATRNTCDIAAIPVLNELTHLPVILDPSHATGKRSLVPAVSRAGVAIGADGLIVEVHPAPEKAMSDGAQSLDLAQFQKMMAELQPYLELWRESRKTQEAALSAGR</sequence>
<dbReference type="GO" id="GO:0016832">
    <property type="term" value="F:aldehyde-lyase activity"/>
    <property type="evidence" value="ECO:0007669"/>
    <property type="project" value="InterPro"/>
</dbReference>
<evidence type="ECO:0000259" key="2">
    <source>
        <dbReference type="Pfam" id="PF00793"/>
    </source>
</evidence>
<dbReference type="EMBL" id="JACDQQ010001485">
    <property type="protein sequence ID" value="MBA0086381.1"/>
    <property type="molecule type" value="Genomic_DNA"/>
</dbReference>
<dbReference type="AlphaFoldDB" id="A0A7V8NRZ3"/>
<feature type="domain" description="DAHP synthase ferredoxin-like" evidence="3">
    <location>
        <begin position="1"/>
        <end position="67"/>
    </location>
</feature>
<dbReference type="NCBIfam" id="TIGR01361">
    <property type="entry name" value="DAHP_synth_Bsub"/>
    <property type="match status" value="1"/>
</dbReference>
<gene>
    <name evidence="4" type="primary">aroF</name>
    <name evidence="4" type="ORF">HRJ53_15480</name>
</gene>
<dbReference type="InterPro" id="IPR041071">
    <property type="entry name" value="DAHP_snth_FXD"/>
</dbReference>
<organism evidence="4 5">
    <name type="scientific">Candidatus Acidiferrum panamense</name>
    <dbReference type="NCBI Taxonomy" id="2741543"/>
    <lineage>
        <taxon>Bacteria</taxon>
        <taxon>Pseudomonadati</taxon>
        <taxon>Acidobacteriota</taxon>
        <taxon>Terriglobia</taxon>
        <taxon>Candidatus Acidiferrales</taxon>
        <taxon>Candidatus Acidiferrum</taxon>
    </lineage>
</organism>
<dbReference type="NCBIfam" id="NF006421">
    <property type="entry name" value="PRK08673.1"/>
    <property type="match status" value="1"/>
</dbReference>
<evidence type="ECO:0000259" key="3">
    <source>
        <dbReference type="Pfam" id="PF18152"/>
    </source>
</evidence>
<dbReference type="InterPro" id="IPR006218">
    <property type="entry name" value="DAHP1/KDSA"/>
</dbReference>
<dbReference type="GO" id="GO:0009073">
    <property type="term" value="P:aromatic amino acid family biosynthetic process"/>
    <property type="evidence" value="ECO:0007669"/>
    <property type="project" value="InterPro"/>
</dbReference>
<comment type="caution">
    <text evidence="4">The sequence shown here is derived from an EMBL/GenBank/DDBJ whole genome shotgun (WGS) entry which is preliminary data.</text>
</comment>
<dbReference type="PANTHER" id="PTHR43018">
    <property type="entry name" value="PHOSPHO-2-DEHYDRO-3-DEOXYHEPTONATE ALDOLASE"/>
    <property type="match status" value="1"/>
</dbReference>
<keyword evidence="5" id="KW-1185">Reference proteome</keyword>
<dbReference type="InterPro" id="IPR013785">
    <property type="entry name" value="Aldolase_TIM"/>
</dbReference>
<reference evidence="4" key="1">
    <citation type="submission" date="2020-06" db="EMBL/GenBank/DDBJ databases">
        <title>Legume-microbial interactions unlock mineral nutrients during tropical forest succession.</title>
        <authorList>
            <person name="Epihov D.Z."/>
        </authorList>
    </citation>
    <scope>NUCLEOTIDE SEQUENCE [LARGE SCALE GENOMIC DNA]</scope>
    <source>
        <strain evidence="4">Pan2503</strain>
    </source>
</reference>